<feature type="compositionally biased region" description="Polar residues" evidence="1">
    <location>
        <begin position="31"/>
        <end position="53"/>
    </location>
</feature>
<keyword evidence="3" id="KW-1185">Reference proteome</keyword>
<feature type="region of interest" description="Disordered" evidence="1">
    <location>
        <begin position="258"/>
        <end position="291"/>
    </location>
</feature>
<evidence type="ECO:0000313" key="3">
    <source>
        <dbReference type="Proteomes" id="UP000243579"/>
    </source>
</evidence>
<comment type="caution">
    <text evidence="2">The sequence shown here is derived from an EMBL/GenBank/DDBJ whole genome shotgun (WGS) entry which is preliminary data.</text>
</comment>
<sequence length="291" mass="32571">MGNSCARINLETVNTDSMSSVHTRQQRHWTDSTQPSSASQSEEVNQRPKSSSVGKKASRFSFNYKRKDSEFPIVQEAGTLEIGNSRTGFKYTTVKKRDAELYRTDTSDEMMSIDIDLILGTPPDSPGVIHARWGEPSEDPNEEETCMEFKGNPFRLGFCINCQKQHEVDASGVVKETLEYKRISHFNAWQLQLPANPNISVAPEAMVGVGRSNVSTSRRNVLSRLSDSDCSRESDIDLTEILKQRRDILLKLQGMQYDSSQVPSVYSSTGSSASSRSNRSGKRDPSTEDWL</sequence>
<accession>A0A1V9Z5V9</accession>
<dbReference type="EMBL" id="JNBR01000414">
    <property type="protein sequence ID" value="OQR93331.1"/>
    <property type="molecule type" value="Genomic_DNA"/>
</dbReference>
<proteinExistence type="predicted"/>
<name>A0A1V9Z5V9_ACHHY</name>
<dbReference type="AlphaFoldDB" id="A0A1V9Z5V9"/>
<dbReference type="OrthoDB" id="72246at2759"/>
<feature type="compositionally biased region" description="Low complexity" evidence="1">
    <location>
        <begin position="259"/>
        <end position="278"/>
    </location>
</feature>
<feature type="region of interest" description="Disordered" evidence="1">
    <location>
        <begin position="16"/>
        <end position="57"/>
    </location>
</feature>
<reference evidence="2 3" key="1">
    <citation type="journal article" date="2014" name="Genome Biol. Evol.">
        <title>The secreted proteins of Achlya hypogyna and Thraustotheca clavata identify the ancestral oomycete secretome and reveal gene acquisitions by horizontal gene transfer.</title>
        <authorList>
            <person name="Misner I."/>
            <person name="Blouin N."/>
            <person name="Leonard G."/>
            <person name="Richards T.A."/>
            <person name="Lane C.E."/>
        </authorList>
    </citation>
    <scope>NUCLEOTIDE SEQUENCE [LARGE SCALE GENOMIC DNA]</scope>
    <source>
        <strain evidence="2 3">ATCC 48635</strain>
    </source>
</reference>
<gene>
    <name evidence="2" type="ORF">ACHHYP_02657</name>
</gene>
<organism evidence="2 3">
    <name type="scientific">Achlya hypogyna</name>
    <name type="common">Oomycete</name>
    <name type="synonym">Protoachlya hypogyna</name>
    <dbReference type="NCBI Taxonomy" id="1202772"/>
    <lineage>
        <taxon>Eukaryota</taxon>
        <taxon>Sar</taxon>
        <taxon>Stramenopiles</taxon>
        <taxon>Oomycota</taxon>
        <taxon>Saprolegniomycetes</taxon>
        <taxon>Saprolegniales</taxon>
        <taxon>Achlyaceae</taxon>
        <taxon>Achlya</taxon>
    </lineage>
</organism>
<dbReference type="Proteomes" id="UP000243579">
    <property type="component" value="Unassembled WGS sequence"/>
</dbReference>
<evidence type="ECO:0000256" key="1">
    <source>
        <dbReference type="SAM" id="MobiDB-lite"/>
    </source>
</evidence>
<feature type="compositionally biased region" description="Basic and acidic residues" evidence="1">
    <location>
        <begin position="281"/>
        <end position="291"/>
    </location>
</feature>
<evidence type="ECO:0000313" key="2">
    <source>
        <dbReference type="EMBL" id="OQR93331.1"/>
    </source>
</evidence>
<protein>
    <submittedName>
        <fullName evidence="2">Uncharacterized protein</fullName>
    </submittedName>
</protein>